<dbReference type="InterPro" id="IPR027304">
    <property type="entry name" value="Trigger_fact/SurA_dom_sf"/>
</dbReference>
<dbReference type="AlphaFoldDB" id="A0A2W5KM66"/>
<reference evidence="5 6" key="1">
    <citation type="submission" date="2017-08" db="EMBL/GenBank/DDBJ databases">
        <title>Infants hospitalized years apart are colonized by the same room-sourced microbial strains.</title>
        <authorList>
            <person name="Brooks B."/>
            <person name="Olm M.R."/>
            <person name="Firek B.A."/>
            <person name="Baker R."/>
            <person name="Thomas B.C."/>
            <person name="Morowitz M.J."/>
            <person name="Banfield J.F."/>
        </authorList>
    </citation>
    <scope>NUCLEOTIDE SEQUENCE [LARGE SCALE GENOMIC DNA]</scope>
    <source>
        <strain evidence="5">S2_005_003_R2_43</strain>
    </source>
</reference>
<dbReference type="SUPFAM" id="SSF109998">
    <property type="entry name" value="Triger factor/SurA peptide-binding domain-like"/>
    <property type="match status" value="1"/>
</dbReference>
<feature type="chain" id="PRO_5015839307" description="SurA N-terminal domain-containing protein" evidence="3">
    <location>
        <begin position="34"/>
        <end position="309"/>
    </location>
</feature>
<sequence>MSSNVRLAGPSRVLAAASVAAALFFSLAAPASAQSIAVVVNGQPILSSEVAARQALAKLGGGKPDKSTVDELIDEKLKLGEVKRYNMVASDAEVDQAFASIAARTKLSVDQFTKAIGQRGVSAQTLKDRLRAEISWAQFIRRKYAAQFANRDVSAALSSRGATMSNKATQFTLRQVIFVVPKGASDAQSNQRRSEAIGARGRFPGCDGAVQFASQLRDVAVKEPIIRSSGQLGKEMSDMLDKTKIGGLTDPQRGDQGWEMIAVCEKKSIADDSSLRAQVMEEVGAKEAQAQADKYLAELRARAVIERRR</sequence>
<feature type="signal peptide" evidence="3">
    <location>
        <begin position="1"/>
        <end position="33"/>
    </location>
</feature>
<dbReference type="PANTHER" id="PTHR47637">
    <property type="entry name" value="CHAPERONE SURA"/>
    <property type="match status" value="1"/>
</dbReference>
<evidence type="ECO:0000313" key="6">
    <source>
        <dbReference type="Proteomes" id="UP000249577"/>
    </source>
</evidence>
<proteinExistence type="predicted"/>
<feature type="domain" description="SurA N-terminal" evidence="4">
    <location>
        <begin position="36"/>
        <end position="136"/>
    </location>
</feature>
<dbReference type="EMBL" id="QFPN01000002">
    <property type="protein sequence ID" value="PZQ18062.1"/>
    <property type="molecule type" value="Genomic_DNA"/>
</dbReference>
<name>A0A2W5KM66_ANCNO</name>
<dbReference type="InterPro" id="IPR050280">
    <property type="entry name" value="OMP_Chaperone_SurA"/>
</dbReference>
<evidence type="ECO:0000259" key="4">
    <source>
        <dbReference type="Pfam" id="PF09312"/>
    </source>
</evidence>
<dbReference type="Pfam" id="PF09312">
    <property type="entry name" value="SurA_N"/>
    <property type="match status" value="1"/>
</dbReference>
<keyword evidence="2" id="KW-0697">Rotamase</keyword>
<evidence type="ECO:0000256" key="3">
    <source>
        <dbReference type="SAM" id="SignalP"/>
    </source>
</evidence>
<protein>
    <recommendedName>
        <fullName evidence="4">SurA N-terminal domain-containing protein</fullName>
    </recommendedName>
</protein>
<keyword evidence="1 3" id="KW-0732">Signal</keyword>
<dbReference type="Gene3D" id="1.10.4030.10">
    <property type="entry name" value="Porin chaperone SurA, peptide-binding domain"/>
    <property type="match status" value="1"/>
</dbReference>
<evidence type="ECO:0000256" key="1">
    <source>
        <dbReference type="ARBA" id="ARBA00022729"/>
    </source>
</evidence>
<dbReference type="InterPro" id="IPR015391">
    <property type="entry name" value="SurA_N"/>
</dbReference>
<keyword evidence="2" id="KW-0413">Isomerase</keyword>
<dbReference type="GO" id="GO:0003755">
    <property type="term" value="F:peptidyl-prolyl cis-trans isomerase activity"/>
    <property type="evidence" value="ECO:0007669"/>
    <property type="project" value="UniProtKB-KW"/>
</dbReference>
<organism evidence="5 6">
    <name type="scientific">Ancylobacter novellus</name>
    <name type="common">Thiobacillus novellus</name>
    <dbReference type="NCBI Taxonomy" id="921"/>
    <lineage>
        <taxon>Bacteria</taxon>
        <taxon>Pseudomonadati</taxon>
        <taxon>Pseudomonadota</taxon>
        <taxon>Alphaproteobacteria</taxon>
        <taxon>Hyphomicrobiales</taxon>
        <taxon>Xanthobacteraceae</taxon>
        <taxon>Ancylobacter</taxon>
    </lineage>
</organism>
<accession>A0A2W5KM66</accession>
<dbReference type="PANTHER" id="PTHR47637:SF1">
    <property type="entry name" value="CHAPERONE SURA"/>
    <property type="match status" value="1"/>
</dbReference>
<evidence type="ECO:0000256" key="2">
    <source>
        <dbReference type="ARBA" id="ARBA00023110"/>
    </source>
</evidence>
<comment type="caution">
    <text evidence="5">The sequence shown here is derived from an EMBL/GenBank/DDBJ whole genome shotgun (WGS) entry which is preliminary data.</text>
</comment>
<dbReference type="Proteomes" id="UP000249577">
    <property type="component" value="Unassembled WGS sequence"/>
</dbReference>
<evidence type="ECO:0000313" key="5">
    <source>
        <dbReference type="EMBL" id="PZQ18062.1"/>
    </source>
</evidence>
<gene>
    <name evidence="5" type="ORF">DI565_04950</name>
</gene>